<feature type="binding site" evidence="8 11">
    <location>
        <position position="235"/>
    </location>
    <ligand>
        <name>NAD(+)</name>
        <dbReference type="ChEBI" id="CHEBI:57540"/>
    </ligand>
</feature>
<keyword evidence="8" id="KW-0028">Amino-acid biosynthesis</keyword>
<keyword evidence="8 11" id="KW-0520">NAD</keyword>
<evidence type="ECO:0000256" key="2">
    <source>
        <dbReference type="ARBA" id="ARBA00010178"/>
    </source>
</evidence>
<sequence>MGALMRRFDAVGMDQQELANLLRKPPFDLVRLPAAAEKRMEAMFGREMTASQVVAQIIEDVRSAGNEALIRYTRLIDGVELTPETLEISQGEFAAVESQVDDQLKESINLAIENVRRFHREQLPRTWLTYRDHGAMQGQACLPLERVGIYVPGGKASYPSSVIMNAVPATVAGVREIIMAVPPARDGSVNPYVLYAARQAGVHKVYRLGGAQAVAALAFGTETIGRVDKITGPGNIFVTLAKKAVYGFCDIDMLAGPSEILIVADRTADPRYVAADLLSQAEHDELASSILATESPELAARVEKELDRQLALLPRRDIAAASLAANGMIITVADMAQAMEVANLAAPEHLELLTAEPFSLLPLVRHAGAVFLGPYSPEPLGDYLAGPNHVLPTGGTARFYSVLNVESFMKRTSIVAYTKEALAAAGEHIIRLADAEGLGAHANAVRMRREDESEKNS</sequence>
<dbReference type="PROSITE" id="PS00611">
    <property type="entry name" value="HISOL_DEHYDROGENASE"/>
    <property type="match status" value="1"/>
</dbReference>
<keyword evidence="6 8" id="KW-0560">Oxidoreductase</keyword>
<feature type="binding site" evidence="8 12">
    <location>
        <position position="283"/>
    </location>
    <ligand>
        <name>substrate</name>
    </ligand>
</feature>
<evidence type="ECO:0000256" key="9">
    <source>
        <dbReference type="PIRNR" id="PIRNR000099"/>
    </source>
</evidence>
<reference evidence="15 16" key="1">
    <citation type="journal article" date="2011" name="EMBO J.">
        <title>Structural diversity of bacterial flagellar motors.</title>
        <authorList>
            <person name="Chen S."/>
            <person name="Beeby M."/>
            <person name="Murphy G.E."/>
            <person name="Leadbetter J.R."/>
            <person name="Hendrixson D.R."/>
            <person name="Briegel A."/>
            <person name="Li Z."/>
            <person name="Shi J."/>
            <person name="Tocheva E.I."/>
            <person name="Muller A."/>
            <person name="Dobro M.J."/>
            <person name="Jensen G.J."/>
        </authorList>
    </citation>
    <scope>NUCLEOTIDE SEQUENCE [LARGE SCALE GENOMIC DNA]</scope>
    <source>
        <strain evidence="15 16">DSM 6540</strain>
    </source>
</reference>
<dbReference type="FunFam" id="3.40.50.1980:FF:000026">
    <property type="entry name" value="Histidinol dehydrogenase"/>
    <property type="match status" value="1"/>
</dbReference>
<dbReference type="Pfam" id="PF00815">
    <property type="entry name" value="Histidinol_dh"/>
    <property type="match status" value="1"/>
</dbReference>
<evidence type="ECO:0000256" key="3">
    <source>
        <dbReference type="ARBA" id="ARBA00012965"/>
    </source>
</evidence>
<keyword evidence="8" id="KW-0368">Histidine biosynthesis</keyword>
<feature type="binding site" evidence="8 12">
    <location>
        <position position="258"/>
    </location>
    <ligand>
        <name>substrate</name>
    </ligand>
</feature>
<proteinExistence type="inferred from homology"/>
<feature type="binding site" evidence="8 13">
    <location>
        <position position="283"/>
    </location>
    <ligand>
        <name>Zn(2+)</name>
        <dbReference type="ChEBI" id="CHEBI:29105"/>
    </ligand>
</feature>
<dbReference type="EMBL" id="AFGF01000017">
    <property type="protein sequence ID" value="EGO65449.1"/>
    <property type="molecule type" value="Genomic_DNA"/>
</dbReference>
<dbReference type="InterPro" id="IPR001692">
    <property type="entry name" value="Histidinol_DH_CS"/>
</dbReference>
<dbReference type="PANTHER" id="PTHR21256">
    <property type="entry name" value="HISTIDINOL DEHYDROGENASE HDH"/>
    <property type="match status" value="1"/>
</dbReference>
<dbReference type="EC" id="1.1.1.23" evidence="3 8"/>
<evidence type="ECO:0000256" key="11">
    <source>
        <dbReference type="PIRSR" id="PIRSR000099-2"/>
    </source>
</evidence>
<keyword evidence="16" id="KW-1185">Reference proteome</keyword>
<dbReference type="GO" id="GO:0008270">
    <property type="term" value="F:zinc ion binding"/>
    <property type="evidence" value="ECO:0007669"/>
    <property type="project" value="UniProtKB-UniRule"/>
</dbReference>
<keyword evidence="5 8" id="KW-0862">Zinc</keyword>
<dbReference type="InterPro" id="IPR012131">
    <property type="entry name" value="Hstdl_DH"/>
</dbReference>
<dbReference type="STRING" id="1009370.ALO_02516"/>
<evidence type="ECO:0000256" key="6">
    <source>
        <dbReference type="ARBA" id="ARBA00023002"/>
    </source>
</evidence>
<feature type="binding site" evidence="8 13">
    <location>
        <position position="280"/>
    </location>
    <ligand>
        <name>Zn(2+)</name>
        <dbReference type="ChEBI" id="CHEBI:29105"/>
    </ligand>
</feature>
<organism evidence="15 16">
    <name type="scientific">Acetonema longum DSM 6540</name>
    <dbReference type="NCBI Taxonomy" id="1009370"/>
    <lineage>
        <taxon>Bacteria</taxon>
        <taxon>Bacillati</taxon>
        <taxon>Bacillota</taxon>
        <taxon>Negativicutes</taxon>
        <taxon>Acetonemataceae</taxon>
        <taxon>Acetonema</taxon>
    </lineage>
</organism>
<feature type="binding site" evidence="8 11">
    <location>
        <position position="212"/>
    </location>
    <ligand>
        <name>NAD(+)</name>
        <dbReference type="ChEBI" id="CHEBI:57540"/>
    </ligand>
</feature>
<dbReference type="eggNOG" id="COG0141">
    <property type="taxonomic scope" value="Bacteria"/>
</dbReference>
<comment type="cofactor">
    <cofactor evidence="8 13">
        <name>Zn(2+)</name>
        <dbReference type="ChEBI" id="CHEBI:29105"/>
    </cofactor>
    <text evidence="8 13">Binds 1 zinc ion per subunit.</text>
</comment>
<evidence type="ECO:0000256" key="7">
    <source>
        <dbReference type="ARBA" id="ARBA00049489"/>
    </source>
</evidence>
<feature type="binding site" evidence="8 12">
    <location>
        <position position="436"/>
    </location>
    <ligand>
        <name>substrate</name>
    </ligand>
</feature>
<gene>
    <name evidence="8 15" type="primary">hisD</name>
    <name evidence="15" type="ORF">ALO_02516</name>
</gene>
<dbReference type="AlphaFoldDB" id="F7NEN8"/>
<dbReference type="GO" id="GO:0000105">
    <property type="term" value="P:L-histidine biosynthetic process"/>
    <property type="evidence" value="ECO:0007669"/>
    <property type="project" value="UniProtKB-UniRule"/>
</dbReference>
<evidence type="ECO:0000256" key="5">
    <source>
        <dbReference type="ARBA" id="ARBA00022833"/>
    </source>
</evidence>
<comment type="similarity">
    <text evidence="2 8 9 14">Belongs to the histidinol dehydrogenase family.</text>
</comment>
<comment type="function">
    <text evidence="1 8">Catalyzes the sequential NAD-dependent oxidations of L-histidinol to L-histidinaldehyde and then to L-histidine.</text>
</comment>
<name>F7NEN8_9FIRM</name>
<dbReference type="GO" id="GO:0005829">
    <property type="term" value="C:cytosol"/>
    <property type="evidence" value="ECO:0007669"/>
    <property type="project" value="TreeGrafter"/>
</dbReference>
<evidence type="ECO:0000313" key="15">
    <source>
        <dbReference type="EMBL" id="EGO65449.1"/>
    </source>
</evidence>
<dbReference type="PRINTS" id="PR00083">
    <property type="entry name" value="HOLDHDRGNASE"/>
</dbReference>
<dbReference type="UniPathway" id="UPA00031">
    <property type="reaction ID" value="UER00014"/>
</dbReference>
<evidence type="ECO:0000256" key="12">
    <source>
        <dbReference type="PIRSR" id="PIRSR000099-3"/>
    </source>
</evidence>
<protein>
    <recommendedName>
        <fullName evidence="3 8">Histidinol dehydrogenase</fullName>
        <shortName evidence="8">HDH</shortName>
        <ecNumber evidence="3 8">1.1.1.23</ecNumber>
    </recommendedName>
</protein>
<evidence type="ECO:0000256" key="10">
    <source>
        <dbReference type="PIRSR" id="PIRSR000099-1"/>
    </source>
</evidence>
<dbReference type="InterPro" id="IPR022695">
    <property type="entry name" value="Histidinol_DH_monofunct"/>
</dbReference>
<feature type="binding site" evidence="8 12">
    <location>
        <position position="441"/>
    </location>
    <ligand>
        <name>substrate</name>
    </ligand>
</feature>
<dbReference type="Gene3D" id="3.40.50.1980">
    <property type="entry name" value="Nitrogenase molybdenum iron protein domain"/>
    <property type="match status" value="2"/>
</dbReference>
<feature type="binding site" evidence="8 12">
    <location>
        <position position="349"/>
    </location>
    <ligand>
        <name>substrate</name>
    </ligand>
</feature>
<evidence type="ECO:0000313" key="16">
    <source>
        <dbReference type="Proteomes" id="UP000003240"/>
    </source>
</evidence>
<feature type="binding site" evidence="8 12">
    <location>
        <position position="280"/>
    </location>
    <ligand>
        <name>substrate</name>
    </ligand>
</feature>
<dbReference type="PANTHER" id="PTHR21256:SF2">
    <property type="entry name" value="HISTIDINE BIOSYNTHESIS TRIFUNCTIONAL PROTEIN"/>
    <property type="match status" value="1"/>
</dbReference>
<dbReference type="PIRSF" id="PIRSF000099">
    <property type="entry name" value="Histidinol_dh"/>
    <property type="match status" value="1"/>
</dbReference>
<comment type="caution">
    <text evidence="15">The sequence shown here is derived from an EMBL/GenBank/DDBJ whole genome shotgun (WGS) entry which is preliminary data.</text>
</comment>
<dbReference type="GO" id="GO:0004399">
    <property type="term" value="F:histidinol dehydrogenase activity"/>
    <property type="evidence" value="ECO:0007669"/>
    <property type="project" value="UniProtKB-UniRule"/>
</dbReference>
<feature type="binding site" evidence="8 12">
    <location>
        <position position="382"/>
    </location>
    <ligand>
        <name>substrate</name>
    </ligand>
</feature>
<feature type="active site" description="Proton acceptor" evidence="8 10">
    <location>
        <position position="349"/>
    </location>
</feature>
<accession>F7NEN8</accession>
<dbReference type="HAMAP" id="MF_01024">
    <property type="entry name" value="HisD"/>
    <property type="match status" value="1"/>
</dbReference>
<evidence type="ECO:0000256" key="13">
    <source>
        <dbReference type="PIRSR" id="PIRSR000099-4"/>
    </source>
</evidence>
<dbReference type="FunFam" id="3.40.50.1980:FF:000001">
    <property type="entry name" value="Histidinol dehydrogenase"/>
    <property type="match status" value="1"/>
</dbReference>
<dbReference type="NCBIfam" id="TIGR00069">
    <property type="entry name" value="hisD"/>
    <property type="match status" value="1"/>
</dbReference>
<keyword evidence="4 8" id="KW-0479">Metal-binding</keyword>
<evidence type="ECO:0000256" key="8">
    <source>
        <dbReference type="HAMAP-Rule" id="MF_01024"/>
    </source>
</evidence>
<dbReference type="Gene3D" id="1.20.5.1300">
    <property type="match status" value="1"/>
</dbReference>
<feature type="binding site" evidence="8 13">
    <location>
        <position position="382"/>
    </location>
    <ligand>
        <name>Zn(2+)</name>
        <dbReference type="ChEBI" id="CHEBI:29105"/>
    </ligand>
</feature>
<comment type="pathway">
    <text evidence="8">Amino-acid biosynthesis; L-histidine biosynthesis; L-histidine from 5-phospho-alpha-D-ribose 1-diphosphate: step 9/9.</text>
</comment>
<dbReference type="GO" id="GO:0051287">
    <property type="term" value="F:NAD binding"/>
    <property type="evidence" value="ECO:0007669"/>
    <property type="project" value="InterPro"/>
</dbReference>
<feature type="active site" description="Proton acceptor" evidence="8 10">
    <location>
        <position position="348"/>
    </location>
</feature>
<evidence type="ECO:0000256" key="4">
    <source>
        <dbReference type="ARBA" id="ARBA00022723"/>
    </source>
</evidence>
<dbReference type="Proteomes" id="UP000003240">
    <property type="component" value="Unassembled WGS sequence"/>
</dbReference>
<comment type="catalytic activity">
    <reaction evidence="7 8">
        <text>L-histidinol + 2 NAD(+) + H2O = L-histidine + 2 NADH + 3 H(+)</text>
        <dbReference type="Rhea" id="RHEA:20641"/>
        <dbReference type="ChEBI" id="CHEBI:15377"/>
        <dbReference type="ChEBI" id="CHEBI:15378"/>
        <dbReference type="ChEBI" id="CHEBI:57540"/>
        <dbReference type="ChEBI" id="CHEBI:57595"/>
        <dbReference type="ChEBI" id="CHEBI:57699"/>
        <dbReference type="ChEBI" id="CHEBI:57945"/>
        <dbReference type="EC" id="1.1.1.23"/>
    </reaction>
</comment>
<feature type="binding site" evidence="8 11">
    <location>
        <position position="150"/>
    </location>
    <ligand>
        <name>NAD(+)</name>
        <dbReference type="ChEBI" id="CHEBI:57540"/>
    </ligand>
</feature>
<dbReference type="CDD" id="cd06572">
    <property type="entry name" value="Histidinol_dh"/>
    <property type="match status" value="1"/>
</dbReference>
<evidence type="ECO:0000256" key="1">
    <source>
        <dbReference type="ARBA" id="ARBA00003850"/>
    </source>
</evidence>
<feature type="binding site" evidence="8 13">
    <location>
        <position position="441"/>
    </location>
    <ligand>
        <name>Zn(2+)</name>
        <dbReference type="ChEBI" id="CHEBI:29105"/>
    </ligand>
</feature>
<evidence type="ECO:0000256" key="14">
    <source>
        <dbReference type="RuleBase" id="RU004175"/>
    </source>
</evidence>
<dbReference type="InterPro" id="IPR016161">
    <property type="entry name" value="Ald_DH/histidinol_DH"/>
</dbReference>
<dbReference type="SUPFAM" id="SSF53720">
    <property type="entry name" value="ALDH-like"/>
    <property type="match status" value="1"/>
</dbReference>